<comment type="caution">
    <text evidence="2">The sequence shown here is derived from an EMBL/GenBank/DDBJ whole genome shotgun (WGS) entry which is preliminary data.</text>
</comment>
<dbReference type="Proteomes" id="UP001595767">
    <property type="component" value="Unassembled WGS sequence"/>
</dbReference>
<keyword evidence="1" id="KW-0472">Membrane</keyword>
<dbReference type="Pfam" id="PF03729">
    <property type="entry name" value="DUF308"/>
    <property type="match status" value="2"/>
</dbReference>
<keyword evidence="1" id="KW-1133">Transmembrane helix</keyword>
<keyword evidence="3" id="KW-1185">Reference proteome</keyword>
<sequence length="194" mass="20067">MPVNDGEGKPSADTRQAMRIAGGCSIVLGLATLVWPGRTESSLALLFGSMLLVSALMQGYLAVRARISPLLRVLVLVSAVLTMALATLAYSGGNIELLALWIGIGWAVRGIVQALVAVWEDQRADSWLHEVCGLCTAVIGIAVIAMKFQTVTGLANVAGAALVVIGVLELLTGGVVPGVLRSRPAPEQAAAEQA</sequence>
<reference evidence="3" key="1">
    <citation type="journal article" date="2019" name="Int. J. Syst. Evol. Microbiol.">
        <title>The Global Catalogue of Microorganisms (GCM) 10K type strain sequencing project: providing services to taxonomists for standard genome sequencing and annotation.</title>
        <authorList>
            <consortium name="The Broad Institute Genomics Platform"/>
            <consortium name="The Broad Institute Genome Sequencing Center for Infectious Disease"/>
            <person name="Wu L."/>
            <person name="Ma J."/>
        </authorList>
    </citation>
    <scope>NUCLEOTIDE SEQUENCE [LARGE SCALE GENOMIC DNA]</scope>
    <source>
        <strain evidence="3">CGMCC 4.7204</strain>
    </source>
</reference>
<proteinExistence type="predicted"/>
<feature type="transmembrane region" description="Helical" evidence="1">
    <location>
        <begin position="43"/>
        <end position="63"/>
    </location>
</feature>
<keyword evidence="1" id="KW-0812">Transmembrane</keyword>
<feature type="transmembrane region" description="Helical" evidence="1">
    <location>
        <begin position="131"/>
        <end position="148"/>
    </location>
</feature>
<feature type="transmembrane region" description="Helical" evidence="1">
    <location>
        <begin position="98"/>
        <end position="119"/>
    </location>
</feature>
<feature type="transmembrane region" description="Helical" evidence="1">
    <location>
        <begin position="154"/>
        <end position="176"/>
    </location>
</feature>
<gene>
    <name evidence="2" type="ORF">ACFOW8_25400</name>
</gene>
<name>A0ABV8LBK8_9NOCA</name>
<feature type="transmembrane region" description="Helical" evidence="1">
    <location>
        <begin position="20"/>
        <end position="37"/>
    </location>
</feature>
<feature type="transmembrane region" description="Helical" evidence="1">
    <location>
        <begin position="70"/>
        <end position="92"/>
    </location>
</feature>
<dbReference type="EMBL" id="JBHSBA010000015">
    <property type="protein sequence ID" value="MFC4128265.1"/>
    <property type="molecule type" value="Genomic_DNA"/>
</dbReference>
<protein>
    <submittedName>
        <fullName evidence="2">HdeD family acid-resistance protein</fullName>
    </submittedName>
</protein>
<evidence type="ECO:0000313" key="2">
    <source>
        <dbReference type="EMBL" id="MFC4128265.1"/>
    </source>
</evidence>
<evidence type="ECO:0000256" key="1">
    <source>
        <dbReference type="SAM" id="Phobius"/>
    </source>
</evidence>
<dbReference type="RefSeq" id="WP_378554006.1">
    <property type="nucleotide sequence ID" value="NZ_JBHSBA010000015.1"/>
</dbReference>
<evidence type="ECO:0000313" key="3">
    <source>
        <dbReference type="Proteomes" id="UP001595767"/>
    </source>
</evidence>
<organism evidence="2 3">
    <name type="scientific">Nocardia rhizosphaerae</name>
    <dbReference type="NCBI Taxonomy" id="1691571"/>
    <lineage>
        <taxon>Bacteria</taxon>
        <taxon>Bacillati</taxon>
        <taxon>Actinomycetota</taxon>
        <taxon>Actinomycetes</taxon>
        <taxon>Mycobacteriales</taxon>
        <taxon>Nocardiaceae</taxon>
        <taxon>Nocardia</taxon>
    </lineage>
</organism>
<dbReference type="InterPro" id="IPR005325">
    <property type="entry name" value="DUF308_memb"/>
</dbReference>
<accession>A0ABV8LBK8</accession>